<gene>
    <name evidence="3" type="ORF">Ga0074812_14913</name>
</gene>
<protein>
    <recommendedName>
        <fullName evidence="2">DUF3846 domain-containing protein</fullName>
    </recommendedName>
</protein>
<evidence type="ECO:0000313" key="4">
    <source>
        <dbReference type="Proteomes" id="UP000198802"/>
    </source>
</evidence>
<accession>A0A0S4QZ45</accession>
<keyword evidence="4" id="KW-1185">Reference proteome</keyword>
<organism evidence="3 4">
    <name type="scientific">Parafrankia irregularis</name>
    <dbReference type="NCBI Taxonomy" id="795642"/>
    <lineage>
        <taxon>Bacteria</taxon>
        <taxon>Bacillati</taxon>
        <taxon>Actinomycetota</taxon>
        <taxon>Actinomycetes</taxon>
        <taxon>Frankiales</taxon>
        <taxon>Frankiaceae</taxon>
        <taxon>Parafrankia</taxon>
    </lineage>
</organism>
<feature type="region of interest" description="Disordered" evidence="1">
    <location>
        <begin position="212"/>
        <end position="232"/>
    </location>
</feature>
<dbReference type="AlphaFoldDB" id="A0A0S4QZ45"/>
<dbReference type="Proteomes" id="UP000198802">
    <property type="component" value="Unassembled WGS sequence"/>
</dbReference>
<dbReference type="EMBL" id="FAOZ01000049">
    <property type="protein sequence ID" value="CUU60869.1"/>
    <property type="molecule type" value="Genomic_DNA"/>
</dbReference>
<name>A0A0S4QZ45_9ACTN</name>
<sequence>MIRVLTVPADPEAPHALIQMSPTDLRGFQTLVGGSIERVDLADVGSLWANEDGLRLCLGLNERATALAAFHAPRFGWDLQIVGDTYVTGPVDADGLDTDVPDTLVGLLTAEQVRLEVRRSGGDWADNGTHPGLLAAYAAVWEKVGLLADFKPGSRFAVRALPVGTAAGEPTAGSVTDGEAVWTVWGDRVDPYAVRQTRQQAQAAVDKAAAEGDAGVYAAHPDGTTLTPTPTR</sequence>
<evidence type="ECO:0000256" key="1">
    <source>
        <dbReference type="SAM" id="MobiDB-lite"/>
    </source>
</evidence>
<evidence type="ECO:0000313" key="3">
    <source>
        <dbReference type="EMBL" id="CUU60869.1"/>
    </source>
</evidence>
<reference evidence="4" key="1">
    <citation type="submission" date="2015-11" db="EMBL/GenBank/DDBJ databases">
        <authorList>
            <person name="Varghese N."/>
        </authorList>
    </citation>
    <scope>NUCLEOTIDE SEQUENCE [LARGE SCALE GENOMIC DNA]</scope>
    <source>
        <strain evidence="4">DSM 45899</strain>
    </source>
</reference>
<dbReference type="InterPro" id="IPR024559">
    <property type="entry name" value="DUF3846"/>
</dbReference>
<proteinExistence type="predicted"/>
<dbReference type="RefSeq" id="WP_054571579.1">
    <property type="nucleotide sequence ID" value="NZ_FAOZ01000049.1"/>
</dbReference>
<dbReference type="Pfam" id="PF12957">
    <property type="entry name" value="DUF3846"/>
    <property type="match status" value="1"/>
</dbReference>
<feature type="domain" description="DUF3846" evidence="2">
    <location>
        <begin position="7"/>
        <end position="106"/>
    </location>
</feature>
<evidence type="ECO:0000259" key="2">
    <source>
        <dbReference type="Pfam" id="PF12957"/>
    </source>
</evidence>